<comment type="caution">
    <text evidence="1">The sequence shown here is derived from an EMBL/GenBank/DDBJ whole genome shotgun (WGS) entry which is preliminary data.</text>
</comment>
<proteinExistence type="predicted"/>
<reference evidence="1" key="2">
    <citation type="submission" date="2020-09" db="EMBL/GenBank/DDBJ databases">
        <authorList>
            <person name="Sun Q."/>
            <person name="Zhou Y."/>
        </authorList>
    </citation>
    <scope>NUCLEOTIDE SEQUENCE</scope>
    <source>
        <strain evidence="1">CGMCC 1.6293</strain>
    </source>
</reference>
<gene>
    <name evidence="1" type="ORF">GCM10011534_41750</name>
</gene>
<dbReference type="AlphaFoldDB" id="A0A917TAQ5"/>
<evidence type="ECO:0000313" key="2">
    <source>
        <dbReference type="Proteomes" id="UP000649829"/>
    </source>
</evidence>
<organism evidence="1 2">
    <name type="scientific">Pseudooceanicola nanhaiensis</name>
    <dbReference type="NCBI Taxonomy" id="375761"/>
    <lineage>
        <taxon>Bacteria</taxon>
        <taxon>Pseudomonadati</taxon>
        <taxon>Pseudomonadota</taxon>
        <taxon>Alphaproteobacteria</taxon>
        <taxon>Rhodobacterales</taxon>
        <taxon>Paracoccaceae</taxon>
        <taxon>Pseudooceanicola</taxon>
    </lineage>
</organism>
<protein>
    <submittedName>
        <fullName evidence="1">Uncharacterized protein</fullName>
    </submittedName>
</protein>
<reference evidence="1" key="1">
    <citation type="journal article" date="2014" name="Int. J. Syst. Evol. Microbiol.">
        <title>Complete genome sequence of Corynebacterium casei LMG S-19264T (=DSM 44701T), isolated from a smear-ripened cheese.</title>
        <authorList>
            <consortium name="US DOE Joint Genome Institute (JGI-PGF)"/>
            <person name="Walter F."/>
            <person name="Albersmeier A."/>
            <person name="Kalinowski J."/>
            <person name="Ruckert C."/>
        </authorList>
    </citation>
    <scope>NUCLEOTIDE SEQUENCE</scope>
    <source>
        <strain evidence="1">CGMCC 1.6293</strain>
    </source>
</reference>
<evidence type="ECO:0000313" key="1">
    <source>
        <dbReference type="EMBL" id="GGM15325.1"/>
    </source>
</evidence>
<dbReference type="RefSeq" id="WP_028286633.1">
    <property type="nucleotide sequence ID" value="NZ_BMLF01000007.1"/>
</dbReference>
<keyword evidence="2" id="KW-1185">Reference proteome</keyword>
<name>A0A917TAQ5_9RHOB</name>
<dbReference type="EMBL" id="BMLF01000007">
    <property type="protein sequence ID" value="GGM15325.1"/>
    <property type="molecule type" value="Genomic_DNA"/>
</dbReference>
<sequence>MTPYNPFALWTWPMQASAAFWSAYWTNMSRMMSMPLPPGAAEATDAAAAGAAAVTKGGRTPV</sequence>
<accession>A0A917TAQ5</accession>
<dbReference type="Proteomes" id="UP000649829">
    <property type="component" value="Unassembled WGS sequence"/>
</dbReference>